<feature type="chain" id="PRO_5020244972" evidence="2">
    <location>
        <begin position="23"/>
        <end position="371"/>
    </location>
</feature>
<organism evidence="3 4">
    <name type="scientific">Emticicia agri</name>
    <dbReference type="NCBI Taxonomy" id="2492393"/>
    <lineage>
        <taxon>Bacteria</taxon>
        <taxon>Pseudomonadati</taxon>
        <taxon>Bacteroidota</taxon>
        <taxon>Cytophagia</taxon>
        <taxon>Cytophagales</taxon>
        <taxon>Leadbetterellaceae</taxon>
        <taxon>Emticicia</taxon>
    </lineage>
</organism>
<dbReference type="AlphaFoldDB" id="A0A4Q5M2V1"/>
<dbReference type="Proteomes" id="UP000293162">
    <property type="component" value="Unassembled WGS sequence"/>
</dbReference>
<comment type="caution">
    <text evidence="3">The sequence shown here is derived from an EMBL/GenBank/DDBJ whole genome shotgun (WGS) entry which is preliminary data.</text>
</comment>
<feature type="signal peptide" evidence="2">
    <location>
        <begin position="1"/>
        <end position="22"/>
    </location>
</feature>
<dbReference type="EMBL" id="SEWF01000006">
    <property type="protein sequence ID" value="RYU96686.1"/>
    <property type="molecule type" value="Genomic_DNA"/>
</dbReference>
<proteinExistence type="predicted"/>
<keyword evidence="1" id="KW-0802">TPR repeat</keyword>
<dbReference type="InterPro" id="IPR019734">
    <property type="entry name" value="TPR_rpt"/>
</dbReference>
<dbReference type="SUPFAM" id="SSF48452">
    <property type="entry name" value="TPR-like"/>
    <property type="match status" value="1"/>
</dbReference>
<dbReference type="Gene3D" id="1.25.40.10">
    <property type="entry name" value="Tetratricopeptide repeat domain"/>
    <property type="match status" value="1"/>
</dbReference>
<evidence type="ECO:0000313" key="4">
    <source>
        <dbReference type="Proteomes" id="UP000293162"/>
    </source>
</evidence>
<keyword evidence="2" id="KW-0732">Signal</keyword>
<evidence type="ECO:0000256" key="2">
    <source>
        <dbReference type="SAM" id="SignalP"/>
    </source>
</evidence>
<reference evidence="3 4" key="1">
    <citation type="submission" date="2019-02" db="EMBL/GenBank/DDBJ databases">
        <title>Bacterial novel species Emticicia sp. 17J42-9 isolated from soil.</title>
        <authorList>
            <person name="Jung H.-Y."/>
        </authorList>
    </citation>
    <scope>NUCLEOTIDE SEQUENCE [LARGE SCALE GENOMIC DNA]</scope>
    <source>
        <strain evidence="3 4">17J42-9</strain>
    </source>
</reference>
<dbReference type="InterPro" id="IPR011990">
    <property type="entry name" value="TPR-like_helical_dom_sf"/>
</dbReference>
<keyword evidence="4" id="KW-1185">Reference proteome</keyword>
<evidence type="ECO:0000313" key="3">
    <source>
        <dbReference type="EMBL" id="RYU96686.1"/>
    </source>
</evidence>
<dbReference type="PROSITE" id="PS50005">
    <property type="entry name" value="TPR"/>
    <property type="match status" value="1"/>
</dbReference>
<dbReference type="RefSeq" id="WP_130020020.1">
    <property type="nucleotide sequence ID" value="NZ_SEWF01000006.1"/>
</dbReference>
<sequence>MKKTVLMTFAMLLAGLITYAQGDLTAAPDGGNKKATVSEQIGIANITITYGRPGVKGREGKIWGTPVAHYGLVDLGFGTSKASPWRAGANENTTIRFSNDVKIEGQHLAAGTYGFHIILGETDNTLIFSKANNSWGSFYYDPAQDALRVNVKSQPLDKSVEWLRYEFMNQTENSAIIALLWEKRMIPFKVEADIHKIQLASFRNELHTKPGFKWQSFVQAANYCLQNNIELEQALLWADEAITARFVGEKNFQTLSTKAAVLAKLNKSAEAKAVMDEAVPMGNMIELHQYGRRLLGMKQPQEALKVFKTNYHKNPNQFTTNVGLGRGYSAAGDYKKALEHMKAALTQAPDDLNKNSVEAMIKKLEEGKDVN</sequence>
<protein>
    <submittedName>
        <fullName evidence="3">DUF2911 domain-containing protein</fullName>
    </submittedName>
</protein>
<dbReference type="Pfam" id="PF11138">
    <property type="entry name" value="DUF2911"/>
    <property type="match status" value="1"/>
</dbReference>
<dbReference type="OrthoDB" id="195456at2"/>
<name>A0A4Q5M2V1_9BACT</name>
<dbReference type="InterPro" id="IPR021314">
    <property type="entry name" value="DUF2911"/>
</dbReference>
<gene>
    <name evidence="3" type="ORF">EWM59_05925</name>
</gene>
<accession>A0A4Q5M2V1</accession>
<feature type="repeat" description="TPR" evidence="1">
    <location>
        <begin position="318"/>
        <end position="351"/>
    </location>
</feature>
<evidence type="ECO:0000256" key="1">
    <source>
        <dbReference type="PROSITE-ProRule" id="PRU00339"/>
    </source>
</evidence>